<evidence type="ECO:0000313" key="2">
    <source>
        <dbReference type="EMBL" id="GAA4487693.1"/>
    </source>
</evidence>
<keyword evidence="1" id="KW-1133">Transmembrane helix</keyword>
<dbReference type="Proteomes" id="UP001500731">
    <property type="component" value="Unassembled WGS sequence"/>
</dbReference>
<gene>
    <name evidence="2" type="ORF">GCM10023171_25820</name>
</gene>
<protein>
    <recommendedName>
        <fullName evidence="4">DUF624 domain-containing protein</fullName>
    </recommendedName>
</protein>
<dbReference type="RefSeq" id="WP_345187593.1">
    <property type="nucleotide sequence ID" value="NZ_BAABGP010000018.1"/>
</dbReference>
<feature type="transmembrane region" description="Helical" evidence="1">
    <location>
        <begin position="28"/>
        <end position="54"/>
    </location>
</feature>
<sequence>MRDSGGGSWALRAQSACDGVLFAALINLLWLIFAAAGLVVLGTAPATIAAVVLIRRRLRGDVVRVWREFPAVWAAEFGRANLVLAPPMAVCALLAASTVAFARMGGAGAAGTVISALCFSFAFLLCSTLAPLYAHYELPLGRYLITTSRWLLGNLVHALLLAVAAAAIVIATFFVPGILPFFSVGAWLMLSTALCIGFFDANERRLSAAVPTISIPTHVHAKEQI</sequence>
<accession>A0ABP8PK36</accession>
<keyword evidence="3" id="KW-1185">Reference proteome</keyword>
<dbReference type="EMBL" id="BAABGP010000018">
    <property type="protein sequence ID" value="GAA4487693.1"/>
    <property type="molecule type" value="Genomic_DNA"/>
</dbReference>
<organism evidence="2 3">
    <name type="scientific">Microbacterium panaciterrae</name>
    <dbReference type="NCBI Taxonomy" id="985759"/>
    <lineage>
        <taxon>Bacteria</taxon>
        <taxon>Bacillati</taxon>
        <taxon>Actinomycetota</taxon>
        <taxon>Actinomycetes</taxon>
        <taxon>Micrococcales</taxon>
        <taxon>Microbacteriaceae</taxon>
        <taxon>Microbacterium</taxon>
    </lineage>
</organism>
<evidence type="ECO:0008006" key="4">
    <source>
        <dbReference type="Google" id="ProtNLM"/>
    </source>
</evidence>
<evidence type="ECO:0000313" key="3">
    <source>
        <dbReference type="Proteomes" id="UP001500731"/>
    </source>
</evidence>
<dbReference type="Pfam" id="PF04854">
    <property type="entry name" value="DUF624"/>
    <property type="match status" value="1"/>
</dbReference>
<keyword evidence="1" id="KW-0812">Transmembrane</keyword>
<evidence type="ECO:0000256" key="1">
    <source>
        <dbReference type="SAM" id="Phobius"/>
    </source>
</evidence>
<feature type="transmembrane region" description="Helical" evidence="1">
    <location>
        <begin position="82"/>
        <end position="102"/>
    </location>
</feature>
<keyword evidence="1" id="KW-0472">Membrane</keyword>
<feature type="transmembrane region" description="Helical" evidence="1">
    <location>
        <begin position="108"/>
        <end position="134"/>
    </location>
</feature>
<proteinExistence type="predicted"/>
<feature type="transmembrane region" description="Helical" evidence="1">
    <location>
        <begin position="181"/>
        <end position="199"/>
    </location>
</feature>
<comment type="caution">
    <text evidence="2">The sequence shown here is derived from an EMBL/GenBank/DDBJ whole genome shotgun (WGS) entry which is preliminary data.</text>
</comment>
<dbReference type="InterPro" id="IPR006938">
    <property type="entry name" value="DUF624"/>
</dbReference>
<feature type="transmembrane region" description="Helical" evidence="1">
    <location>
        <begin position="155"/>
        <end position="175"/>
    </location>
</feature>
<name>A0ABP8PK36_9MICO</name>
<reference evidence="3" key="1">
    <citation type="journal article" date="2019" name="Int. J. Syst. Evol. Microbiol.">
        <title>The Global Catalogue of Microorganisms (GCM) 10K type strain sequencing project: providing services to taxonomists for standard genome sequencing and annotation.</title>
        <authorList>
            <consortium name="The Broad Institute Genomics Platform"/>
            <consortium name="The Broad Institute Genome Sequencing Center for Infectious Disease"/>
            <person name="Wu L."/>
            <person name="Ma J."/>
        </authorList>
    </citation>
    <scope>NUCLEOTIDE SEQUENCE [LARGE SCALE GENOMIC DNA]</scope>
    <source>
        <strain evidence="3">JCM 17839</strain>
    </source>
</reference>